<proteinExistence type="predicted"/>
<dbReference type="InterPro" id="IPR001021">
    <property type="entry name" value="Ribosomal_bL25_long"/>
</dbReference>
<gene>
    <name evidence="3" type="ORF">HRJ53_18800</name>
</gene>
<accession>A0A7V8NT75</accession>
<dbReference type="SUPFAM" id="SSF50715">
    <property type="entry name" value="Ribosomal protein L25-like"/>
    <property type="match status" value="1"/>
</dbReference>
<dbReference type="AlphaFoldDB" id="A0A7V8NT75"/>
<feature type="non-terminal residue" evidence="3">
    <location>
        <position position="1"/>
    </location>
</feature>
<dbReference type="EMBL" id="JACDQQ010001797">
    <property type="protein sequence ID" value="MBA0087037.1"/>
    <property type="molecule type" value="Genomic_DNA"/>
</dbReference>
<sequence length="169" mass="18538">LKDWLVDPTTGKLLHVDLMRVAMDVRMKVKVPVHTFGEPAGVKVQGGVFEVVTREVEVECLPSDIPTDFRMDVSELMLGKQLRVGDLPIDSAKIKLLTEPERVIAHVVALKVEEEKPVEAAVAEGAAPAEPEVIKKGKKEVEGEEGAEPAEAKAEKTEKPEKAEKKEKK</sequence>
<organism evidence="3 4">
    <name type="scientific">Candidatus Acidiferrum panamense</name>
    <dbReference type="NCBI Taxonomy" id="2741543"/>
    <lineage>
        <taxon>Bacteria</taxon>
        <taxon>Pseudomonadati</taxon>
        <taxon>Acidobacteriota</taxon>
        <taxon>Terriglobia</taxon>
        <taxon>Candidatus Acidiferrales</taxon>
        <taxon>Candidatus Acidiferrum</taxon>
    </lineage>
</organism>
<evidence type="ECO:0000313" key="4">
    <source>
        <dbReference type="Proteomes" id="UP000567293"/>
    </source>
</evidence>
<keyword evidence="3" id="KW-0687">Ribonucleoprotein</keyword>
<dbReference type="GO" id="GO:0022625">
    <property type="term" value="C:cytosolic large ribosomal subunit"/>
    <property type="evidence" value="ECO:0007669"/>
    <property type="project" value="TreeGrafter"/>
</dbReference>
<comment type="caution">
    <text evidence="3">The sequence shown here is derived from an EMBL/GenBank/DDBJ whole genome shotgun (WGS) entry which is preliminary data.</text>
</comment>
<dbReference type="InterPro" id="IPR020930">
    <property type="entry name" value="Ribosomal_uL5_bac-type"/>
</dbReference>
<dbReference type="InterPro" id="IPR037121">
    <property type="entry name" value="Ribosomal_bL25_C"/>
</dbReference>
<dbReference type="Gene3D" id="2.170.120.20">
    <property type="entry name" value="Ribosomal protein L25, beta domain"/>
    <property type="match status" value="1"/>
</dbReference>
<dbReference type="PANTHER" id="PTHR33284">
    <property type="entry name" value="RIBOSOMAL PROTEIN L25/GLN-TRNA SYNTHETASE, ANTI-CODON-BINDING DOMAIN-CONTAINING PROTEIN"/>
    <property type="match status" value="1"/>
</dbReference>
<dbReference type="NCBIfam" id="TIGR00731">
    <property type="entry name" value="bL25_bact_ctc"/>
    <property type="match status" value="1"/>
</dbReference>
<dbReference type="PANTHER" id="PTHR33284:SF1">
    <property type="entry name" value="RIBOSOMAL PROTEIN L25_GLN-TRNA SYNTHETASE, ANTI-CODON-BINDING DOMAIN-CONTAINING PROTEIN"/>
    <property type="match status" value="1"/>
</dbReference>
<keyword evidence="4" id="KW-1185">Reference proteome</keyword>
<dbReference type="GO" id="GO:0008097">
    <property type="term" value="F:5S rRNA binding"/>
    <property type="evidence" value="ECO:0007669"/>
    <property type="project" value="InterPro"/>
</dbReference>
<dbReference type="GO" id="GO:0003735">
    <property type="term" value="F:structural constituent of ribosome"/>
    <property type="evidence" value="ECO:0007669"/>
    <property type="project" value="InterPro"/>
</dbReference>
<evidence type="ECO:0000313" key="3">
    <source>
        <dbReference type="EMBL" id="MBA0087037.1"/>
    </source>
</evidence>
<protein>
    <submittedName>
        <fullName evidence="3">50S ribosomal protein L25</fullName>
    </submittedName>
</protein>
<feature type="domain" description="Large ribosomal subunit protein bL25 beta" evidence="2">
    <location>
        <begin position="27"/>
        <end position="109"/>
    </location>
</feature>
<keyword evidence="3" id="KW-0689">Ribosomal protein</keyword>
<dbReference type="InterPro" id="IPR020057">
    <property type="entry name" value="Ribosomal_bL25_b-dom"/>
</dbReference>
<feature type="compositionally biased region" description="Basic and acidic residues" evidence="1">
    <location>
        <begin position="132"/>
        <end position="141"/>
    </location>
</feature>
<evidence type="ECO:0000259" key="2">
    <source>
        <dbReference type="Pfam" id="PF14693"/>
    </source>
</evidence>
<feature type="region of interest" description="Disordered" evidence="1">
    <location>
        <begin position="120"/>
        <end position="169"/>
    </location>
</feature>
<feature type="compositionally biased region" description="Low complexity" evidence="1">
    <location>
        <begin position="120"/>
        <end position="131"/>
    </location>
</feature>
<reference evidence="3" key="1">
    <citation type="submission" date="2020-06" db="EMBL/GenBank/DDBJ databases">
        <title>Legume-microbial interactions unlock mineral nutrients during tropical forest succession.</title>
        <authorList>
            <person name="Epihov D.Z."/>
        </authorList>
    </citation>
    <scope>NUCLEOTIDE SEQUENCE [LARGE SCALE GENOMIC DNA]</scope>
    <source>
        <strain evidence="3">Pan2503</strain>
    </source>
</reference>
<dbReference type="Proteomes" id="UP000567293">
    <property type="component" value="Unassembled WGS sequence"/>
</dbReference>
<evidence type="ECO:0000256" key="1">
    <source>
        <dbReference type="SAM" id="MobiDB-lite"/>
    </source>
</evidence>
<feature type="compositionally biased region" description="Basic and acidic residues" evidence="1">
    <location>
        <begin position="150"/>
        <end position="169"/>
    </location>
</feature>
<dbReference type="Pfam" id="PF14693">
    <property type="entry name" value="Ribosomal_TL5_C"/>
    <property type="match status" value="1"/>
</dbReference>
<dbReference type="GO" id="GO:0006412">
    <property type="term" value="P:translation"/>
    <property type="evidence" value="ECO:0007669"/>
    <property type="project" value="InterPro"/>
</dbReference>
<dbReference type="InterPro" id="IPR011035">
    <property type="entry name" value="Ribosomal_bL25/Gln-tRNA_synth"/>
</dbReference>
<name>A0A7V8NT75_9BACT</name>